<sequence length="397" mass="42775">MSEAAGIMCPMSALTSLALVVALAVGAAIGWLAHSARAGAALAAARAELAAARGNENLLRDSLAAASEDSARRHSGAFGEQIHRLVGPLEQAVGALSRHVDDVERSRIHAYAGLTEQVAGMHRTSQLLETQTTRLVTALRAPQIRGRWGEIQLERVVELAGMMRHCDFDTQVTRENARPDLVVYLAGGKQIVVDAKVPLAAYLDATQAEDPAERDGHVTRHARQLRTHVDQLSAKSYWELFDPTPEFVVLFVPGDSFLDAALGSDSGLLEYAFARNVILATPTTLVALLRTVAHTWKQEALSQDAATIHRLGRELYARIDTVSGHLDRLGSQLGKAVDSFNTTVASMESRVTVTARKLSELDVYDGEPTEISRVDAWPRRATSTAAAPRPDAADEAG</sequence>
<gene>
    <name evidence="6" type="ORF">Rrhod_3112</name>
</gene>
<comment type="function">
    <text evidence="1">Involved in DNA recombination.</text>
</comment>
<accession>R7WK22</accession>
<dbReference type="InterPro" id="IPR003798">
    <property type="entry name" value="DNA_recombination_RmuC"/>
</dbReference>
<keyword evidence="3" id="KW-0175">Coiled coil</keyword>
<dbReference type="PANTHER" id="PTHR30563">
    <property type="entry name" value="DNA RECOMBINATION PROTEIN RMUC"/>
    <property type="match status" value="1"/>
</dbReference>
<name>R7WK22_9NOCA</name>
<evidence type="ECO:0000256" key="1">
    <source>
        <dbReference type="ARBA" id="ARBA00003416"/>
    </source>
</evidence>
<comment type="similarity">
    <text evidence="2">Belongs to the RmuC family.</text>
</comment>
<evidence type="ECO:0000256" key="4">
    <source>
        <dbReference type="ARBA" id="ARBA00023172"/>
    </source>
</evidence>
<dbReference type="PANTHER" id="PTHR30563:SF0">
    <property type="entry name" value="DNA RECOMBINATION PROTEIN RMUC"/>
    <property type="match status" value="1"/>
</dbReference>
<dbReference type="PATRIC" id="fig|1273125.3.peg.2960"/>
<feature type="region of interest" description="Disordered" evidence="5">
    <location>
        <begin position="376"/>
        <end position="397"/>
    </location>
</feature>
<evidence type="ECO:0000313" key="6">
    <source>
        <dbReference type="EMBL" id="EOM75652.1"/>
    </source>
</evidence>
<dbReference type="EMBL" id="APMY01000093">
    <property type="protein sequence ID" value="EOM75652.1"/>
    <property type="molecule type" value="Genomic_DNA"/>
</dbReference>
<evidence type="ECO:0000313" key="7">
    <source>
        <dbReference type="Proteomes" id="UP000013525"/>
    </source>
</evidence>
<evidence type="ECO:0000256" key="3">
    <source>
        <dbReference type="ARBA" id="ARBA00023054"/>
    </source>
</evidence>
<dbReference type="AlphaFoldDB" id="R7WK22"/>
<protein>
    <submittedName>
        <fullName evidence="6">RmuC family DNA recombination protein</fullName>
    </submittedName>
</protein>
<reference evidence="6 7" key="1">
    <citation type="journal article" date="2013" name="Genome Announc.">
        <title>Draft Genome Sequence of Rhodococcus rhodnii Strain LMG5362, a Symbiont of Rhodnius prolixus (Hemiptera, Reduviidae, Triatominae), the Principle Vector of Trypanosoma cruzi.</title>
        <authorList>
            <person name="Pachebat J.A."/>
            <person name="van Keulen G."/>
            <person name="Whitten M.M."/>
            <person name="Girdwood S."/>
            <person name="Del Sol R."/>
            <person name="Dyson P.J."/>
            <person name="Facey P.D."/>
        </authorList>
    </citation>
    <scope>NUCLEOTIDE SEQUENCE [LARGE SCALE GENOMIC DNA]</scope>
    <source>
        <strain evidence="6 7">LMG 5362</strain>
    </source>
</reference>
<keyword evidence="7" id="KW-1185">Reference proteome</keyword>
<evidence type="ECO:0000256" key="2">
    <source>
        <dbReference type="ARBA" id="ARBA00009840"/>
    </source>
</evidence>
<evidence type="ECO:0000256" key="5">
    <source>
        <dbReference type="SAM" id="MobiDB-lite"/>
    </source>
</evidence>
<dbReference type="Proteomes" id="UP000013525">
    <property type="component" value="Unassembled WGS sequence"/>
</dbReference>
<dbReference type="Pfam" id="PF02646">
    <property type="entry name" value="RmuC"/>
    <property type="match status" value="1"/>
</dbReference>
<organism evidence="6 7">
    <name type="scientific">Rhodococcus rhodnii LMG 5362</name>
    <dbReference type="NCBI Taxonomy" id="1273125"/>
    <lineage>
        <taxon>Bacteria</taxon>
        <taxon>Bacillati</taxon>
        <taxon>Actinomycetota</taxon>
        <taxon>Actinomycetes</taxon>
        <taxon>Mycobacteriales</taxon>
        <taxon>Nocardiaceae</taxon>
        <taxon>Rhodococcus</taxon>
    </lineage>
</organism>
<proteinExistence type="inferred from homology"/>
<feature type="compositionally biased region" description="Low complexity" evidence="5">
    <location>
        <begin position="379"/>
        <end position="390"/>
    </location>
</feature>
<keyword evidence="4" id="KW-0233">DNA recombination</keyword>
<dbReference type="GO" id="GO:0006310">
    <property type="term" value="P:DNA recombination"/>
    <property type="evidence" value="ECO:0007669"/>
    <property type="project" value="UniProtKB-KW"/>
</dbReference>
<comment type="caution">
    <text evidence="6">The sequence shown here is derived from an EMBL/GenBank/DDBJ whole genome shotgun (WGS) entry which is preliminary data.</text>
</comment>
<dbReference type="eggNOG" id="COG1322">
    <property type="taxonomic scope" value="Bacteria"/>
</dbReference>